<dbReference type="PANTHER" id="PTHR46797:SF23">
    <property type="entry name" value="HTH-TYPE TRANSCRIPTIONAL REGULATOR SUTR"/>
    <property type="match status" value="1"/>
</dbReference>
<dbReference type="InterPro" id="IPR001387">
    <property type="entry name" value="Cro/C1-type_HTH"/>
</dbReference>
<dbReference type="InterPro" id="IPR050807">
    <property type="entry name" value="TransReg_Diox_bact_type"/>
</dbReference>
<dbReference type="EMBL" id="RHHU01000010">
    <property type="protein sequence ID" value="RNB83877.1"/>
    <property type="molecule type" value="Genomic_DNA"/>
</dbReference>
<dbReference type="CDD" id="cd00093">
    <property type="entry name" value="HTH_XRE"/>
    <property type="match status" value="1"/>
</dbReference>
<feature type="domain" description="HTH cro/C1-type" evidence="4">
    <location>
        <begin position="11"/>
        <end position="65"/>
    </location>
</feature>
<keyword evidence="3" id="KW-0804">Transcription</keyword>
<comment type="caution">
    <text evidence="5">The sequence shown here is derived from an EMBL/GenBank/DDBJ whole genome shotgun (WGS) entry which is preliminary data.</text>
</comment>
<dbReference type="Proteomes" id="UP000269573">
    <property type="component" value="Unassembled WGS sequence"/>
</dbReference>
<evidence type="ECO:0000256" key="1">
    <source>
        <dbReference type="ARBA" id="ARBA00023015"/>
    </source>
</evidence>
<protein>
    <submittedName>
        <fullName evidence="5">XRE family transcriptional regulator</fullName>
    </submittedName>
</protein>
<keyword evidence="1" id="KW-0805">Transcription regulation</keyword>
<keyword evidence="2" id="KW-0238">DNA-binding</keyword>
<accession>A0A3M8D944</accession>
<keyword evidence="6" id="KW-1185">Reference proteome</keyword>
<dbReference type="Gene3D" id="1.10.260.40">
    <property type="entry name" value="lambda repressor-like DNA-binding domains"/>
    <property type="match status" value="1"/>
</dbReference>
<dbReference type="InterPro" id="IPR010982">
    <property type="entry name" value="Lambda_DNA-bd_dom_sf"/>
</dbReference>
<evidence type="ECO:0000313" key="5">
    <source>
        <dbReference type="EMBL" id="RNB83877.1"/>
    </source>
</evidence>
<evidence type="ECO:0000256" key="3">
    <source>
        <dbReference type="ARBA" id="ARBA00023163"/>
    </source>
</evidence>
<gene>
    <name evidence="5" type="ORF">EDM59_15265</name>
</gene>
<dbReference type="SUPFAM" id="SSF47413">
    <property type="entry name" value="lambda repressor-like DNA-binding domains"/>
    <property type="match status" value="1"/>
</dbReference>
<dbReference type="GO" id="GO:0003677">
    <property type="term" value="F:DNA binding"/>
    <property type="evidence" value="ECO:0007669"/>
    <property type="project" value="UniProtKB-KW"/>
</dbReference>
<name>A0A3M8D944_9BACL</name>
<evidence type="ECO:0000256" key="2">
    <source>
        <dbReference type="ARBA" id="ARBA00023125"/>
    </source>
</evidence>
<dbReference type="PROSITE" id="PS50943">
    <property type="entry name" value="HTH_CROC1"/>
    <property type="match status" value="1"/>
</dbReference>
<dbReference type="GO" id="GO:0003700">
    <property type="term" value="F:DNA-binding transcription factor activity"/>
    <property type="evidence" value="ECO:0007669"/>
    <property type="project" value="TreeGrafter"/>
</dbReference>
<dbReference type="SMART" id="SM00530">
    <property type="entry name" value="HTH_XRE"/>
    <property type="match status" value="1"/>
</dbReference>
<sequence>MENMEAIGESIRLHRLKNGMSQEQLALNAGINTSYIGQIERGEKNPTIKVLEKISSALGISLLALISSYESTRGGMNQDCRDHQPLVFLTPDHIKQCLLEVLRDNTNIVITHQGNSLKAYTNADIEKGNFHTCPSKKSVNQLENQEKNRS</sequence>
<dbReference type="PANTHER" id="PTHR46797">
    <property type="entry name" value="HTH-TYPE TRANSCRIPTIONAL REGULATOR"/>
    <property type="match status" value="1"/>
</dbReference>
<evidence type="ECO:0000313" key="6">
    <source>
        <dbReference type="Proteomes" id="UP000269573"/>
    </source>
</evidence>
<dbReference type="GO" id="GO:0005829">
    <property type="term" value="C:cytosol"/>
    <property type="evidence" value="ECO:0007669"/>
    <property type="project" value="TreeGrafter"/>
</dbReference>
<proteinExistence type="predicted"/>
<reference evidence="5 6" key="1">
    <citation type="submission" date="2018-10" db="EMBL/GenBank/DDBJ databases">
        <title>Phylogenomics of Brevibacillus.</title>
        <authorList>
            <person name="Dunlap C."/>
        </authorList>
    </citation>
    <scope>NUCLEOTIDE SEQUENCE [LARGE SCALE GENOMIC DNA]</scope>
    <source>
        <strain evidence="5 6">JCM 15774</strain>
    </source>
</reference>
<dbReference type="AlphaFoldDB" id="A0A3M8D944"/>
<dbReference type="RefSeq" id="WP_122924376.1">
    <property type="nucleotide sequence ID" value="NZ_RHHU01000010.1"/>
</dbReference>
<organism evidence="5 6">
    <name type="scientific">Brevibacillus nitrificans</name>
    <dbReference type="NCBI Taxonomy" id="651560"/>
    <lineage>
        <taxon>Bacteria</taxon>
        <taxon>Bacillati</taxon>
        <taxon>Bacillota</taxon>
        <taxon>Bacilli</taxon>
        <taxon>Bacillales</taxon>
        <taxon>Paenibacillaceae</taxon>
        <taxon>Brevibacillus</taxon>
    </lineage>
</organism>
<dbReference type="Pfam" id="PF01381">
    <property type="entry name" value="HTH_3"/>
    <property type="match status" value="1"/>
</dbReference>
<evidence type="ECO:0000259" key="4">
    <source>
        <dbReference type="PROSITE" id="PS50943"/>
    </source>
</evidence>